<reference evidence="1 2" key="1">
    <citation type="journal article" date="2019" name="Int. J. Syst. Evol. Microbiol.">
        <title>The Global Catalogue of Microorganisms (GCM) 10K type strain sequencing project: providing services to taxonomists for standard genome sequencing and annotation.</title>
        <authorList>
            <consortium name="The Broad Institute Genomics Platform"/>
            <consortium name="The Broad Institute Genome Sequencing Center for Infectious Disease"/>
            <person name="Wu L."/>
            <person name="Ma J."/>
        </authorList>
    </citation>
    <scope>NUCLEOTIDE SEQUENCE [LARGE SCALE GENOMIC DNA]</scope>
    <source>
        <strain evidence="1 2">DT85</strain>
    </source>
</reference>
<dbReference type="AlphaFoldDB" id="A0ABD5ZR58"/>
<dbReference type="EMBL" id="JBHTAP010000001">
    <property type="protein sequence ID" value="MFC7235923.1"/>
    <property type="molecule type" value="Genomic_DNA"/>
</dbReference>
<dbReference type="Proteomes" id="UP001596398">
    <property type="component" value="Unassembled WGS sequence"/>
</dbReference>
<comment type="caution">
    <text evidence="1">The sequence shown here is derived from an EMBL/GenBank/DDBJ whole genome shotgun (WGS) entry which is preliminary data.</text>
</comment>
<dbReference type="InterPro" id="IPR020084">
    <property type="entry name" value="NUDIX_hydrolase_CS"/>
</dbReference>
<dbReference type="PROSITE" id="PS00893">
    <property type="entry name" value="NUDIX_BOX"/>
    <property type="match status" value="1"/>
</dbReference>
<dbReference type="SUPFAM" id="SSF55811">
    <property type="entry name" value="Nudix"/>
    <property type="match status" value="1"/>
</dbReference>
<dbReference type="GO" id="GO:0016787">
    <property type="term" value="F:hydrolase activity"/>
    <property type="evidence" value="ECO:0007669"/>
    <property type="project" value="UniProtKB-KW"/>
</dbReference>
<protein>
    <submittedName>
        <fullName evidence="1">NUDIX domain-containing protein</fullName>
    </submittedName>
</protein>
<dbReference type="RefSeq" id="WP_382211514.1">
    <property type="nucleotide sequence ID" value="NZ_JBHTAP010000001.1"/>
</dbReference>
<accession>A0ABD5ZR58</accession>
<evidence type="ECO:0000313" key="1">
    <source>
        <dbReference type="EMBL" id="MFC7235923.1"/>
    </source>
</evidence>
<gene>
    <name evidence="1" type="ORF">ACFQJ4_11405</name>
</gene>
<organism evidence="1 2">
    <name type="scientific">Halosegnis marinus</name>
    <dbReference type="NCBI Taxonomy" id="3034023"/>
    <lineage>
        <taxon>Archaea</taxon>
        <taxon>Methanobacteriati</taxon>
        <taxon>Methanobacteriota</taxon>
        <taxon>Stenosarchaea group</taxon>
        <taxon>Halobacteria</taxon>
        <taxon>Halobacteriales</taxon>
        <taxon>Natronomonadaceae</taxon>
        <taxon>Halosegnis</taxon>
    </lineage>
</organism>
<dbReference type="InterPro" id="IPR015797">
    <property type="entry name" value="NUDIX_hydrolase-like_dom_sf"/>
</dbReference>
<proteinExistence type="predicted"/>
<name>A0ABD5ZR58_9EURY</name>
<sequence length="159" mass="18158">MKDRRNVRPQVLGVPRRGDELLVEYYDEADEQFYRPLGGGIEFGEPSDEAVVREFAEELDAVVAAGEVLGTMENRFRWADEPFHQLVVVRAVSFRDGTRYERERFTVTESDGSRRPATWERLDSFGDGKRLLPAGIERLLRGEETHVLSPPRCSESRSG</sequence>
<keyword evidence="2" id="KW-1185">Reference proteome</keyword>
<dbReference type="Gene3D" id="3.90.79.10">
    <property type="entry name" value="Nucleoside Triphosphate Pyrophosphohydrolase"/>
    <property type="match status" value="1"/>
</dbReference>
<evidence type="ECO:0000313" key="2">
    <source>
        <dbReference type="Proteomes" id="UP001596398"/>
    </source>
</evidence>